<dbReference type="InterPro" id="IPR013563">
    <property type="entry name" value="Oligopep_ABC_C"/>
</dbReference>
<keyword evidence="10" id="KW-1185">Reference proteome</keyword>
<comment type="caution">
    <text evidence="9">The sequence shown here is derived from an EMBL/GenBank/DDBJ whole genome shotgun (WGS) entry which is preliminary data.</text>
</comment>
<dbReference type="GO" id="GO:0005886">
    <property type="term" value="C:plasma membrane"/>
    <property type="evidence" value="ECO:0007669"/>
    <property type="project" value="UniProtKB-SubCell"/>
</dbReference>
<keyword evidence="4" id="KW-1003">Cell membrane</keyword>
<dbReference type="Gene3D" id="3.40.50.300">
    <property type="entry name" value="P-loop containing nucleotide triphosphate hydrolases"/>
    <property type="match status" value="1"/>
</dbReference>
<dbReference type="InterPro" id="IPR027417">
    <property type="entry name" value="P-loop_NTPase"/>
</dbReference>
<dbReference type="Pfam" id="PF00005">
    <property type="entry name" value="ABC_tran"/>
    <property type="match status" value="1"/>
</dbReference>
<keyword evidence="7" id="KW-0472">Membrane</keyword>
<dbReference type="InterPro" id="IPR050388">
    <property type="entry name" value="ABC_Ni/Peptide_Import"/>
</dbReference>
<dbReference type="PROSITE" id="PS00211">
    <property type="entry name" value="ABC_TRANSPORTER_1"/>
    <property type="match status" value="1"/>
</dbReference>
<evidence type="ECO:0000256" key="4">
    <source>
        <dbReference type="ARBA" id="ARBA00022475"/>
    </source>
</evidence>
<dbReference type="SMART" id="SM00382">
    <property type="entry name" value="AAA"/>
    <property type="match status" value="1"/>
</dbReference>
<evidence type="ECO:0000256" key="3">
    <source>
        <dbReference type="ARBA" id="ARBA00022448"/>
    </source>
</evidence>
<comment type="subcellular location">
    <subcellularLocation>
        <location evidence="1">Cell inner membrane</location>
        <topology evidence="1">Peripheral membrane protein</topology>
    </subcellularLocation>
</comment>
<dbReference type="InterPro" id="IPR003439">
    <property type="entry name" value="ABC_transporter-like_ATP-bd"/>
</dbReference>
<name>A0A947GCZ5_9HYPH</name>
<accession>A0A947GCZ5</accession>
<reference evidence="9 10" key="1">
    <citation type="submission" date="2021-06" db="EMBL/GenBank/DDBJ databases">
        <authorList>
            <person name="Grouzdev D.S."/>
            <person name="Koziaeva V."/>
        </authorList>
    </citation>
    <scope>NUCLEOTIDE SEQUENCE [LARGE SCALE GENOMIC DNA]</scope>
    <source>
        <strain evidence="9 10">22</strain>
    </source>
</reference>
<dbReference type="InterPro" id="IPR003593">
    <property type="entry name" value="AAA+_ATPase"/>
</dbReference>
<keyword evidence="3" id="KW-0813">Transport</keyword>
<dbReference type="EMBL" id="JAHHZF010000004">
    <property type="protein sequence ID" value="MBT9289716.1"/>
    <property type="molecule type" value="Genomic_DNA"/>
</dbReference>
<dbReference type="Pfam" id="PF08352">
    <property type="entry name" value="oligo_HPY"/>
    <property type="match status" value="1"/>
</dbReference>
<sequence>MNVHAHFVAQLHAARPIADPAASDALVDVEDMTVTFRSRERVVHAVNGVSFSLRRGEVLGILGESGSGKSVTLRALMRLLPDHAQVGGKVMVAGHDVARLDESRLEDVRGRAISMIFQEPMTALDPVFTIGEQIAETVRRHEGCDRRTAEARALDLLDMVQIPSAKRRLKAYPHEMSGGMRQRAMIALALSCRPSVLLADEPTTALDVTVQIQVLLLLRKLQKELGMAVIFVTHDVGAAIEVSDRLAVMYAGRFVETGTAIDMIETPRHPYTNGLLDSMLSGDKRGQRLETIPGAPPSLGQAPSGCSFAPRCRFAATSCTLALPEPTAFSPTHTARCFRMDTKAERFAMLADA</sequence>
<keyword evidence="5" id="KW-0547">Nucleotide-binding</keyword>
<dbReference type="PANTHER" id="PTHR43297">
    <property type="entry name" value="OLIGOPEPTIDE TRANSPORT ATP-BINDING PROTEIN APPD"/>
    <property type="match status" value="1"/>
</dbReference>
<organism evidence="9 10">
    <name type="scientific">Prosthecodimorpha staleyi</name>
    <dbReference type="NCBI Taxonomy" id="2840188"/>
    <lineage>
        <taxon>Bacteria</taxon>
        <taxon>Pseudomonadati</taxon>
        <taxon>Pseudomonadota</taxon>
        <taxon>Alphaproteobacteria</taxon>
        <taxon>Hyphomicrobiales</taxon>
        <taxon>Ancalomicrobiaceae</taxon>
        <taxon>Prosthecodimorpha</taxon>
    </lineage>
</organism>
<dbReference type="AlphaFoldDB" id="A0A947GCZ5"/>
<dbReference type="FunFam" id="3.40.50.300:FF:000016">
    <property type="entry name" value="Oligopeptide ABC transporter ATP-binding component"/>
    <property type="match status" value="1"/>
</dbReference>
<protein>
    <submittedName>
        <fullName evidence="9">ABC transporter ATP-binding protein</fullName>
    </submittedName>
</protein>
<evidence type="ECO:0000256" key="7">
    <source>
        <dbReference type="ARBA" id="ARBA00023136"/>
    </source>
</evidence>
<dbReference type="PROSITE" id="PS50893">
    <property type="entry name" value="ABC_TRANSPORTER_2"/>
    <property type="match status" value="1"/>
</dbReference>
<feature type="domain" description="ABC transporter" evidence="8">
    <location>
        <begin position="27"/>
        <end position="276"/>
    </location>
</feature>
<dbReference type="InterPro" id="IPR017871">
    <property type="entry name" value="ABC_transporter-like_CS"/>
</dbReference>
<dbReference type="NCBIfam" id="TIGR01727">
    <property type="entry name" value="oligo_HPY"/>
    <property type="match status" value="1"/>
</dbReference>
<dbReference type="GO" id="GO:0005524">
    <property type="term" value="F:ATP binding"/>
    <property type="evidence" value="ECO:0007669"/>
    <property type="project" value="UniProtKB-KW"/>
</dbReference>
<dbReference type="CDD" id="cd03257">
    <property type="entry name" value="ABC_NikE_OppD_transporters"/>
    <property type="match status" value="1"/>
</dbReference>
<dbReference type="SUPFAM" id="SSF52540">
    <property type="entry name" value="P-loop containing nucleoside triphosphate hydrolases"/>
    <property type="match status" value="1"/>
</dbReference>
<comment type="similarity">
    <text evidence="2">Belongs to the ABC transporter superfamily.</text>
</comment>
<evidence type="ECO:0000256" key="6">
    <source>
        <dbReference type="ARBA" id="ARBA00022840"/>
    </source>
</evidence>
<dbReference type="GO" id="GO:0055085">
    <property type="term" value="P:transmembrane transport"/>
    <property type="evidence" value="ECO:0007669"/>
    <property type="project" value="UniProtKB-ARBA"/>
</dbReference>
<evidence type="ECO:0000256" key="5">
    <source>
        <dbReference type="ARBA" id="ARBA00022741"/>
    </source>
</evidence>
<dbReference type="GO" id="GO:0015833">
    <property type="term" value="P:peptide transport"/>
    <property type="evidence" value="ECO:0007669"/>
    <property type="project" value="InterPro"/>
</dbReference>
<evidence type="ECO:0000313" key="9">
    <source>
        <dbReference type="EMBL" id="MBT9289716.1"/>
    </source>
</evidence>
<evidence type="ECO:0000259" key="8">
    <source>
        <dbReference type="PROSITE" id="PS50893"/>
    </source>
</evidence>
<evidence type="ECO:0000313" key="10">
    <source>
        <dbReference type="Proteomes" id="UP000766595"/>
    </source>
</evidence>
<dbReference type="Proteomes" id="UP000766595">
    <property type="component" value="Unassembled WGS sequence"/>
</dbReference>
<evidence type="ECO:0000256" key="2">
    <source>
        <dbReference type="ARBA" id="ARBA00005417"/>
    </source>
</evidence>
<dbReference type="PANTHER" id="PTHR43297:SF2">
    <property type="entry name" value="DIPEPTIDE TRANSPORT ATP-BINDING PROTEIN DPPD"/>
    <property type="match status" value="1"/>
</dbReference>
<keyword evidence="6 9" id="KW-0067">ATP-binding</keyword>
<dbReference type="GO" id="GO:0016887">
    <property type="term" value="F:ATP hydrolysis activity"/>
    <property type="evidence" value="ECO:0007669"/>
    <property type="project" value="InterPro"/>
</dbReference>
<evidence type="ECO:0000256" key="1">
    <source>
        <dbReference type="ARBA" id="ARBA00004417"/>
    </source>
</evidence>
<gene>
    <name evidence="9" type="ORF">KL771_09635</name>
</gene>
<proteinExistence type="inferred from homology"/>